<dbReference type="FunCoup" id="A0A1Y1UEG7">
    <property type="interactions" value="126"/>
</dbReference>
<dbReference type="InParanoid" id="A0A1Y1UEG7"/>
<proteinExistence type="predicted"/>
<comment type="caution">
    <text evidence="2">The sequence shown here is derived from an EMBL/GenBank/DDBJ whole genome shotgun (WGS) entry which is preliminary data.</text>
</comment>
<dbReference type="RefSeq" id="XP_021870033.1">
    <property type="nucleotide sequence ID" value="XM_022016213.1"/>
</dbReference>
<dbReference type="STRING" id="4999.A0A1Y1UEG7"/>
<sequence>MSFYLAIVSPLDAPLFELSFTSSRPNATAPTSSNTSTSSFPSWSTFTGSNGSDLGQGEQSLGGGGGANGSTSKVGPNLGLVMAPTTSTSGGPGGPGGPGTGSLERHMCQMIAHKSLDSVEEVMESTGALYLKNVDRHNEWTVSAFLAGAIKFILLHDNKNDDGIRSFFLDLWEVFVKVSLNPFHSTNTPIRNPMFEARIRTIARRYL</sequence>
<dbReference type="OrthoDB" id="10252102at2759"/>
<dbReference type="InterPro" id="IPR006722">
    <property type="entry name" value="Sedlin"/>
</dbReference>
<dbReference type="AlphaFoldDB" id="A0A1Y1UEG7"/>
<dbReference type="InterPro" id="IPR011012">
    <property type="entry name" value="Longin-like_dom_sf"/>
</dbReference>
<dbReference type="Pfam" id="PF04628">
    <property type="entry name" value="Sedlin_N"/>
    <property type="match status" value="1"/>
</dbReference>
<dbReference type="GO" id="GO:0006888">
    <property type="term" value="P:endoplasmic reticulum to Golgi vesicle-mediated transport"/>
    <property type="evidence" value="ECO:0007669"/>
    <property type="project" value="InterPro"/>
</dbReference>
<dbReference type="Proteomes" id="UP000193218">
    <property type="component" value="Unassembled WGS sequence"/>
</dbReference>
<keyword evidence="3" id="KW-1185">Reference proteome</keyword>
<organism evidence="2 3">
    <name type="scientific">Kockovaella imperatae</name>
    <dbReference type="NCBI Taxonomy" id="4999"/>
    <lineage>
        <taxon>Eukaryota</taxon>
        <taxon>Fungi</taxon>
        <taxon>Dikarya</taxon>
        <taxon>Basidiomycota</taxon>
        <taxon>Agaricomycotina</taxon>
        <taxon>Tremellomycetes</taxon>
        <taxon>Tremellales</taxon>
        <taxon>Cuniculitremaceae</taxon>
        <taxon>Kockovaella</taxon>
    </lineage>
</organism>
<evidence type="ECO:0000313" key="2">
    <source>
        <dbReference type="EMBL" id="ORX35904.1"/>
    </source>
</evidence>
<feature type="compositionally biased region" description="Low complexity" evidence="1">
    <location>
        <begin position="26"/>
        <end position="59"/>
    </location>
</feature>
<name>A0A1Y1UEG7_9TREE</name>
<accession>A0A1Y1UEG7</accession>
<dbReference type="Gene3D" id="3.30.450.70">
    <property type="match status" value="1"/>
</dbReference>
<evidence type="ECO:0000256" key="1">
    <source>
        <dbReference type="SAM" id="MobiDB-lite"/>
    </source>
</evidence>
<evidence type="ECO:0000313" key="3">
    <source>
        <dbReference type="Proteomes" id="UP000193218"/>
    </source>
</evidence>
<reference evidence="2 3" key="1">
    <citation type="submission" date="2017-03" db="EMBL/GenBank/DDBJ databases">
        <title>Widespread Adenine N6-methylation of Active Genes in Fungi.</title>
        <authorList>
            <consortium name="DOE Joint Genome Institute"/>
            <person name="Mondo S.J."/>
            <person name="Dannebaum R.O."/>
            <person name="Kuo R.C."/>
            <person name="Louie K.B."/>
            <person name="Bewick A.J."/>
            <person name="Labutti K."/>
            <person name="Haridas S."/>
            <person name="Kuo A."/>
            <person name="Salamov A."/>
            <person name="Ahrendt S.R."/>
            <person name="Lau R."/>
            <person name="Bowen B.P."/>
            <person name="Lipzen A."/>
            <person name="Sullivan W."/>
            <person name="Andreopoulos W.B."/>
            <person name="Clum A."/>
            <person name="Lindquist E."/>
            <person name="Daum C."/>
            <person name="Northen T.R."/>
            <person name="Ramamoorthy G."/>
            <person name="Schmitz R.J."/>
            <person name="Gryganskyi A."/>
            <person name="Culley D."/>
            <person name="Magnuson J."/>
            <person name="James T.Y."/>
            <person name="O'Malley M.A."/>
            <person name="Stajich J.E."/>
            <person name="Spatafora J.W."/>
            <person name="Visel A."/>
            <person name="Grigoriev I.V."/>
        </authorList>
    </citation>
    <scope>NUCLEOTIDE SEQUENCE [LARGE SCALE GENOMIC DNA]</scope>
    <source>
        <strain evidence="2 3">NRRL Y-17943</strain>
    </source>
</reference>
<dbReference type="PANTHER" id="PTHR12403">
    <property type="entry name" value="TRAFFICKING PROTEIN PARTICLE COMPLEX SUBUNIT 2"/>
    <property type="match status" value="1"/>
</dbReference>
<gene>
    <name evidence="2" type="ORF">BD324DRAFT_629500</name>
</gene>
<dbReference type="CDD" id="cd14825">
    <property type="entry name" value="TRAPPC2_sedlin"/>
    <property type="match status" value="1"/>
</dbReference>
<feature type="compositionally biased region" description="Gly residues" evidence="1">
    <location>
        <begin position="90"/>
        <end position="100"/>
    </location>
</feature>
<protein>
    <submittedName>
        <fullName evidence="2">Sedlin</fullName>
    </submittedName>
</protein>
<dbReference type="GeneID" id="33558022"/>
<dbReference type="SUPFAM" id="SSF64356">
    <property type="entry name" value="SNARE-like"/>
    <property type="match status" value="1"/>
</dbReference>
<dbReference type="EMBL" id="NBSH01000009">
    <property type="protein sequence ID" value="ORX35904.1"/>
    <property type="molecule type" value="Genomic_DNA"/>
</dbReference>
<feature type="region of interest" description="Disordered" evidence="1">
    <location>
        <begin position="24"/>
        <end position="102"/>
    </location>
</feature>
<dbReference type="GO" id="GO:0005737">
    <property type="term" value="C:cytoplasm"/>
    <property type="evidence" value="ECO:0007669"/>
    <property type="project" value="GOC"/>
</dbReference>